<evidence type="ECO:0000256" key="1">
    <source>
        <dbReference type="ARBA" id="ARBA00022723"/>
    </source>
</evidence>
<protein>
    <submittedName>
        <fullName evidence="6">MYND finger</fullName>
    </submittedName>
</protein>
<keyword evidence="3" id="KW-0862">Zinc</keyword>
<organism evidence="6 7">
    <name type="scientific">Colletotrichum sojae</name>
    <dbReference type="NCBI Taxonomy" id="2175907"/>
    <lineage>
        <taxon>Eukaryota</taxon>
        <taxon>Fungi</taxon>
        <taxon>Dikarya</taxon>
        <taxon>Ascomycota</taxon>
        <taxon>Pezizomycotina</taxon>
        <taxon>Sordariomycetes</taxon>
        <taxon>Hypocreomycetidae</taxon>
        <taxon>Glomerellales</taxon>
        <taxon>Glomerellaceae</taxon>
        <taxon>Colletotrichum</taxon>
        <taxon>Colletotrichum orchidearum species complex</taxon>
    </lineage>
</organism>
<evidence type="ECO:0000256" key="4">
    <source>
        <dbReference type="PROSITE-ProRule" id="PRU00134"/>
    </source>
</evidence>
<dbReference type="EMBL" id="WIGN01000085">
    <property type="protein sequence ID" value="KAF6810577.1"/>
    <property type="molecule type" value="Genomic_DNA"/>
</dbReference>
<evidence type="ECO:0000256" key="3">
    <source>
        <dbReference type="ARBA" id="ARBA00022833"/>
    </source>
</evidence>
<dbReference type="Gene3D" id="6.10.140.2220">
    <property type="match status" value="1"/>
</dbReference>
<name>A0A8H6JCQ2_9PEZI</name>
<dbReference type="Proteomes" id="UP000652219">
    <property type="component" value="Unassembled WGS sequence"/>
</dbReference>
<keyword evidence="2 4" id="KW-0863">Zinc-finger</keyword>
<evidence type="ECO:0000313" key="7">
    <source>
        <dbReference type="Proteomes" id="UP000652219"/>
    </source>
</evidence>
<feature type="domain" description="MYND-type" evidence="5">
    <location>
        <begin position="9"/>
        <end position="46"/>
    </location>
</feature>
<evidence type="ECO:0000259" key="5">
    <source>
        <dbReference type="PROSITE" id="PS50865"/>
    </source>
</evidence>
<keyword evidence="7" id="KW-1185">Reference proteome</keyword>
<evidence type="ECO:0000256" key="2">
    <source>
        <dbReference type="ARBA" id="ARBA00022771"/>
    </source>
</evidence>
<evidence type="ECO:0000313" key="6">
    <source>
        <dbReference type="EMBL" id="KAF6810577.1"/>
    </source>
</evidence>
<dbReference type="Pfam" id="PF01753">
    <property type="entry name" value="zf-MYND"/>
    <property type="match status" value="1"/>
</dbReference>
<reference evidence="6 7" key="1">
    <citation type="journal article" date="2020" name="Phytopathology">
        <title>Genome Sequence Resources of Colletotrichum truncatum, C. plurivorum, C. musicola, and C. sojae: Four Species Pathogenic to Soybean (Glycine max).</title>
        <authorList>
            <person name="Rogerio F."/>
            <person name="Boufleur T.R."/>
            <person name="Ciampi-Guillardi M."/>
            <person name="Sukno S.A."/>
            <person name="Thon M.R."/>
            <person name="Massola Junior N.S."/>
            <person name="Baroncelli R."/>
        </authorList>
    </citation>
    <scope>NUCLEOTIDE SEQUENCE [LARGE SCALE GENOMIC DNA]</scope>
    <source>
        <strain evidence="6 7">LFN0009</strain>
    </source>
</reference>
<accession>A0A8H6JCQ2</accession>
<comment type="caution">
    <text evidence="6">The sequence shown here is derived from an EMBL/GenBank/DDBJ whole genome shotgun (WGS) entry which is preliminary data.</text>
</comment>
<dbReference type="PROSITE" id="PS50865">
    <property type="entry name" value="ZF_MYND_2"/>
    <property type="match status" value="1"/>
</dbReference>
<keyword evidence="1" id="KW-0479">Metal-binding</keyword>
<dbReference type="SUPFAM" id="SSF144232">
    <property type="entry name" value="HIT/MYND zinc finger-like"/>
    <property type="match status" value="1"/>
</dbReference>
<dbReference type="GO" id="GO:0008270">
    <property type="term" value="F:zinc ion binding"/>
    <property type="evidence" value="ECO:0007669"/>
    <property type="project" value="UniProtKB-KW"/>
</dbReference>
<proteinExistence type="predicted"/>
<sequence length="302" mass="34839">MATLLPRHCALCGRRENLLRCAGCQVVYYCGRDHQTTDWKAHKSALIRDVPEFGMGWTWEDSVGRFWGIMETRDYMRARYGYVEALLAHNTVDGVERAVEHQLDMLRLCRSDNMGIRGVAPHLLLRLGRDQEAYDFLKWWNAFEKVEGFFDSRYGSLNHKLVATLLKIRLWLELRDVRNAEIALRDVLLRELLDMIKTRVVRSDVVARRQDLIEHTDRAGPEMRALQKQIRTMINAVRLNNEFMLPRLFAPNVDRNTSPQSYSMGSREEAQLALNYSYLAWAETPGAIDVAKKALAAVRAAS</sequence>
<dbReference type="InterPro" id="IPR002893">
    <property type="entry name" value="Znf_MYND"/>
</dbReference>
<gene>
    <name evidence="6" type="ORF">CSOJ01_06256</name>
</gene>
<dbReference type="AlphaFoldDB" id="A0A8H6JCQ2"/>